<dbReference type="Proteomes" id="UP000627781">
    <property type="component" value="Unassembled WGS sequence"/>
</dbReference>
<feature type="transmembrane region" description="Helical" evidence="1">
    <location>
        <begin position="35"/>
        <end position="56"/>
    </location>
</feature>
<evidence type="ECO:0000313" key="2">
    <source>
        <dbReference type="EMBL" id="MBD7911717.1"/>
    </source>
</evidence>
<dbReference type="EMBL" id="JACSRA010000014">
    <property type="protein sequence ID" value="MBD7911717.1"/>
    <property type="molecule type" value="Genomic_DNA"/>
</dbReference>
<protein>
    <submittedName>
        <fullName evidence="2">Sigma-Y antisigma factor component</fullName>
    </submittedName>
</protein>
<accession>A0ABR8PU81</accession>
<organism evidence="2 3">
    <name type="scientific">Clostridium cibarium</name>
    <dbReference type="NCBI Taxonomy" id="2762247"/>
    <lineage>
        <taxon>Bacteria</taxon>
        <taxon>Bacillati</taxon>
        <taxon>Bacillota</taxon>
        <taxon>Clostridia</taxon>
        <taxon>Eubacteriales</taxon>
        <taxon>Clostridiaceae</taxon>
        <taxon>Clostridium</taxon>
    </lineage>
</organism>
<evidence type="ECO:0000256" key="1">
    <source>
        <dbReference type="SAM" id="Phobius"/>
    </source>
</evidence>
<dbReference type="RefSeq" id="WP_143317991.1">
    <property type="nucleotide sequence ID" value="NZ_JACSRA010000014.1"/>
</dbReference>
<proteinExistence type="predicted"/>
<evidence type="ECO:0000313" key="3">
    <source>
        <dbReference type="Proteomes" id="UP000627781"/>
    </source>
</evidence>
<sequence length="68" mass="7834">MTLSTKIALVCALIILIIQGTTIFRDAMKKNIPNPWLWGIIGLVQAPWPTIIYLIYRKRYFSRKNKGA</sequence>
<reference evidence="2 3" key="1">
    <citation type="submission" date="2020-08" db="EMBL/GenBank/DDBJ databases">
        <title>A Genomic Blueprint of the Chicken Gut Microbiome.</title>
        <authorList>
            <person name="Gilroy R."/>
            <person name="Ravi A."/>
            <person name="Getino M."/>
            <person name="Pursley I."/>
            <person name="Horton D.L."/>
            <person name="Alikhan N.-F."/>
            <person name="Baker D."/>
            <person name="Gharbi K."/>
            <person name="Hall N."/>
            <person name="Watson M."/>
            <person name="Adriaenssens E.M."/>
            <person name="Foster-Nyarko E."/>
            <person name="Jarju S."/>
            <person name="Secka A."/>
            <person name="Antonio M."/>
            <person name="Oren A."/>
            <person name="Chaudhuri R."/>
            <person name="La Ragione R.M."/>
            <person name="Hildebrand F."/>
            <person name="Pallen M.J."/>
        </authorList>
    </citation>
    <scope>NUCLEOTIDE SEQUENCE [LARGE SCALE GENOMIC DNA]</scope>
    <source>
        <strain evidence="2 3">Sa3CVN1</strain>
    </source>
</reference>
<keyword evidence="1" id="KW-0472">Membrane</keyword>
<name>A0ABR8PU81_9CLOT</name>
<comment type="caution">
    <text evidence="2">The sequence shown here is derived from an EMBL/GenBank/DDBJ whole genome shotgun (WGS) entry which is preliminary data.</text>
</comment>
<gene>
    <name evidence="2" type="ORF">H9661_10140</name>
</gene>
<keyword evidence="1" id="KW-1133">Transmembrane helix</keyword>
<keyword evidence="3" id="KW-1185">Reference proteome</keyword>
<keyword evidence="1" id="KW-0812">Transmembrane</keyword>